<feature type="transmembrane region" description="Helical" evidence="12">
    <location>
        <begin position="23"/>
        <end position="47"/>
    </location>
</feature>
<keyword evidence="15" id="KW-1185">Reference proteome</keyword>
<dbReference type="OrthoDB" id="6157309at2759"/>
<dbReference type="InterPro" id="IPR017452">
    <property type="entry name" value="GPCR_Rhodpsn_7TM"/>
</dbReference>
<evidence type="ECO:0000256" key="10">
    <source>
        <dbReference type="RuleBase" id="RU000688"/>
    </source>
</evidence>
<dbReference type="PANTHER" id="PTHR24248">
    <property type="entry name" value="ADRENERGIC RECEPTOR-RELATED G-PROTEIN COUPLED RECEPTOR"/>
    <property type="match status" value="1"/>
</dbReference>
<evidence type="ECO:0000256" key="4">
    <source>
        <dbReference type="ARBA" id="ARBA00022989"/>
    </source>
</evidence>
<dbReference type="PROSITE" id="PS00237">
    <property type="entry name" value="G_PROTEIN_RECEP_F1_1"/>
    <property type="match status" value="1"/>
</dbReference>
<feature type="transmembrane region" description="Helical" evidence="12">
    <location>
        <begin position="428"/>
        <end position="449"/>
    </location>
</feature>
<dbReference type="AlphaFoldDB" id="V3ZXP2"/>
<dbReference type="CTD" id="20247884"/>
<evidence type="ECO:0000256" key="6">
    <source>
        <dbReference type="ARBA" id="ARBA00023136"/>
    </source>
</evidence>
<feature type="transmembrane region" description="Helical" evidence="12">
    <location>
        <begin position="139"/>
        <end position="159"/>
    </location>
</feature>
<evidence type="ECO:0000259" key="13">
    <source>
        <dbReference type="PROSITE" id="PS50262"/>
    </source>
</evidence>
<sequence length="470" mass="52086">MSSYNLTKHELLVQVNDKVAETLIPAMIFVGTLMIVGLFGNILVCYIFSTKFKSGTQNFMIVCLAVSDLLACVIAMPTEIVDMRYYYMFDSVFACKLFRFVNVLCAMCSILILTTIAVDRYIKVCRPLGRQMALRESKLCVVGALTVGILLSWPALFIYGSRSAETDIPGVVGIDCSTSDSIKDTLYPLIYNCVLFVGFICLTVAFVVIYIKIYRDVKKHKKYMNKIAISTPSSPVVSTIEFQFPALHSTSSPTINADQHTVQTNSSTLSLPNGITKSNSSSLQNLDAPITISESVNGNERIVSFKTESSPGSKSSVDTVYVPFSALVENTENNKTKVIPPPLELPRSRSEDPESEIGSTISCSTPKKKKLGALLGRENKTTVIACLITTVFVLSYLPYLGLVFAAIFNKDFDHQLKGSNLAAFNLFIRSYFVNSAANPIIYGVLNYRFRYEVKAMMGRMMIWKKENDNT</sequence>
<dbReference type="RefSeq" id="XP_009060210.1">
    <property type="nucleotide sequence ID" value="XM_009061962.1"/>
</dbReference>
<evidence type="ECO:0000256" key="9">
    <source>
        <dbReference type="ARBA" id="ARBA00023224"/>
    </source>
</evidence>
<feature type="transmembrane region" description="Helical" evidence="12">
    <location>
        <begin position="59"/>
        <end position="77"/>
    </location>
</feature>
<evidence type="ECO:0000256" key="1">
    <source>
        <dbReference type="ARBA" id="ARBA00004651"/>
    </source>
</evidence>
<keyword evidence="7" id="KW-1015">Disulfide bond</keyword>
<feature type="domain" description="G-protein coupled receptors family 1 profile" evidence="13">
    <location>
        <begin position="40"/>
        <end position="442"/>
    </location>
</feature>
<feature type="transmembrane region" description="Helical" evidence="12">
    <location>
        <begin position="189"/>
        <end position="211"/>
    </location>
</feature>
<protein>
    <recommendedName>
        <fullName evidence="13">G-protein coupled receptors family 1 profile domain-containing protein</fullName>
    </recommendedName>
</protein>
<dbReference type="EMBL" id="KB202619">
    <property type="protein sequence ID" value="ESO89172.1"/>
    <property type="molecule type" value="Genomic_DNA"/>
</dbReference>
<dbReference type="HOGENOM" id="CLU_035647_1_0_1"/>
<dbReference type="SUPFAM" id="SSF81321">
    <property type="entry name" value="Family A G protein-coupled receptor-like"/>
    <property type="match status" value="1"/>
</dbReference>
<keyword evidence="4 12" id="KW-1133">Transmembrane helix</keyword>
<keyword evidence="6 12" id="KW-0472">Membrane</keyword>
<dbReference type="GO" id="GO:0004930">
    <property type="term" value="F:G protein-coupled receptor activity"/>
    <property type="evidence" value="ECO:0007669"/>
    <property type="project" value="UniProtKB-KW"/>
</dbReference>
<evidence type="ECO:0000256" key="11">
    <source>
        <dbReference type="SAM" id="MobiDB-lite"/>
    </source>
</evidence>
<gene>
    <name evidence="14" type="ORF">LOTGIDRAFT_229072</name>
</gene>
<dbReference type="Gene3D" id="1.20.1070.10">
    <property type="entry name" value="Rhodopsin 7-helix transmembrane proteins"/>
    <property type="match status" value="1"/>
</dbReference>
<feature type="region of interest" description="Disordered" evidence="11">
    <location>
        <begin position="337"/>
        <end position="361"/>
    </location>
</feature>
<keyword evidence="3 10" id="KW-0812">Transmembrane</keyword>
<dbReference type="Proteomes" id="UP000030746">
    <property type="component" value="Unassembled WGS sequence"/>
</dbReference>
<reference evidence="14 15" key="1">
    <citation type="journal article" date="2013" name="Nature">
        <title>Insights into bilaterian evolution from three spiralian genomes.</title>
        <authorList>
            <person name="Simakov O."/>
            <person name="Marletaz F."/>
            <person name="Cho S.J."/>
            <person name="Edsinger-Gonzales E."/>
            <person name="Havlak P."/>
            <person name="Hellsten U."/>
            <person name="Kuo D.H."/>
            <person name="Larsson T."/>
            <person name="Lv J."/>
            <person name="Arendt D."/>
            <person name="Savage R."/>
            <person name="Osoegawa K."/>
            <person name="de Jong P."/>
            <person name="Grimwood J."/>
            <person name="Chapman J.A."/>
            <person name="Shapiro H."/>
            <person name="Aerts A."/>
            <person name="Otillar R.P."/>
            <person name="Terry A.Y."/>
            <person name="Boore J.L."/>
            <person name="Grigoriev I.V."/>
            <person name="Lindberg D.R."/>
            <person name="Seaver E.C."/>
            <person name="Weisblat D.A."/>
            <person name="Putnam N.H."/>
            <person name="Rokhsar D.S."/>
        </authorList>
    </citation>
    <scope>NUCLEOTIDE SEQUENCE [LARGE SCALE GENOMIC DNA]</scope>
</reference>
<dbReference type="GeneID" id="20247884"/>
<evidence type="ECO:0000256" key="7">
    <source>
        <dbReference type="ARBA" id="ARBA00023157"/>
    </source>
</evidence>
<evidence type="ECO:0000313" key="15">
    <source>
        <dbReference type="Proteomes" id="UP000030746"/>
    </source>
</evidence>
<accession>V3ZXP2</accession>
<dbReference type="OMA" id="FESTEAC"/>
<dbReference type="PANTHER" id="PTHR24248:SF125">
    <property type="entry name" value="DOPAMINE D2-LIKE RECEPTOR"/>
    <property type="match status" value="1"/>
</dbReference>
<name>V3ZXP2_LOTGI</name>
<evidence type="ECO:0000256" key="3">
    <source>
        <dbReference type="ARBA" id="ARBA00022692"/>
    </source>
</evidence>
<dbReference type="PRINTS" id="PR00237">
    <property type="entry name" value="GPCRRHODOPSN"/>
</dbReference>
<dbReference type="Pfam" id="PF00001">
    <property type="entry name" value="7tm_1"/>
    <property type="match status" value="1"/>
</dbReference>
<dbReference type="CDD" id="cd00637">
    <property type="entry name" value="7tm_classA_rhodopsin-like"/>
    <property type="match status" value="1"/>
</dbReference>
<keyword evidence="8 10" id="KW-0675">Receptor</keyword>
<evidence type="ECO:0000256" key="8">
    <source>
        <dbReference type="ARBA" id="ARBA00023170"/>
    </source>
</evidence>
<evidence type="ECO:0000256" key="2">
    <source>
        <dbReference type="ARBA" id="ARBA00022475"/>
    </source>
</evidence>
<dbReference type="GO" id="GO:0005886">
    <property type="term" value="C:plasma membrane"/>
    <property type="evidence" value="ECO:0007669"/>
    <property type="project" value="UniProtKB-SubCell"/>
</dbReference>
<proteinExistence type="inferred from homology"/>
<dbReference type="InterPro" id="IPR000276">
    <property type="entry name" value="GPCR_Rhodpsn"/>
</dbReference>
<evidence type="ECO:0000256" key="12">
    <source>
        <dbReference type="SAM" id="Phobius"/>
    </source>
</evidence>
<keyword evidence="5 10" id="KW-0297">G-protein coupled receptor</keyword>
<keyword evidence="2" id="KW-1003">Cell membrane</keyword>
<feature type="transmembrane region" description="Helical" evidence="12">
    <location>
        <begin position="383"/>
        <end position="408"/>
    </location>
</feature>
<dbReference type="KEGG" id="lgi:LOTGIDRAFT_229072"/>
<organism evidence="14 15">
    <name type="scientific">Lottia gigantea</name>
    <name type="common">Giant owl limpet</name>
    <dbReference type="NCBI Taxonomy" id="225164"/>
    <lineage>
        <taxon>Eukaryota</taxon>
        <taxon>Metazoa</taxon>
        <taxon>Spiralia</taxon>
        <taxon>Lophotrochozoa</taxon>
        <taxon>Mollusca</taxon>
        <taxon>Gastropoda</taxon>
        <taxon>Patellogastropoda</taxon>
        <taxon>Lottioidea</taxon>
        <taxon>Lottiidae</taxon>
        <taxon>Lottia</taxon>
    </lineage>
</organism>
<keyword evidence="9 10" id="KW-0807">Transducer</keyword>
<evidence type="ECO:0000256" key="5">
    <source>
        <dbReference type="ARBA" id="ARBA00023040"/>
    </source>
</evidence>
<comment type="subcellular location">
    <subcellularLocation>
        <location evidence="1">Cell membrane</location>
        <topology evidence="1">Multi-pass membrane protein</topology>
    </subcellularLocation>
</comment>
<evidence type="ECO:0000313" key="14">
    <source>
        <dbReference type="EMBL" id="ESO89172.1"/>
    </source>
</evidence>
<comment type="similarity">
    <text evidence="10">Belongs to the G-protein coupled receptor 1 family.</text>
</comment>
<dbReference type="PROSITE" id="PS50262">
    <property type="entry name" value="G_PROTEIN_RECEP_F1_2"/>
    <property type="match status" value="1"/>
</dbReference>
<feature type="transmembrane region" description="Helical" evidence="12">
    <location>
        <begin position="97"/>
        <end position="118"/>
    </location>
</feature>